<comment type="subcellular location">
    <subcellularLocation>
        <location evidence="12">Cell membrane</location>
        <topology evidence="12">Single-pass membrane protein</topology>
    </subcellularLocation>
    <subcellularLocation>
        <location evidence="11">Endomembrane system</location>
        <topology evidence="11">Single-pass membrane protein</topology>
    </subcellularLocation>
</comment>
<proteinExistence type="inferred from homology"/>
<evidence type="ECO:0000256" key="3">
    <source>
        <dbReference type="ARBA" id="ARBA00022547"/>
    </source>
</evidence>
<dbReference type="STRING" id="1618477.UR54_C0002G0003"/>
<comment type="function">
    <text evidence="12">Component of the F(0) channel, it forms part of the peripheral stalk, linking F(1) to F(0).</text>
</comment>
<comment type="function">
    <text evidence="10 12">F(1)F(0) ATP synthase produces ATP from ADP in the presence of a proton or sodium gradient. F-type ATPases consist of two structural domains, F(1) containing the extramembraneous catalytic core and F(0) containing the membrane proton channel, linked together by a central stalk and a peripheral stalk. During catalysis, ATP synthesis in the catalytic domain of F(1) is coupled via a rotary mechanism of the central stalk subunits to proton translocation.</text>
</comment>
<evidence type="ECO:0000313" key="16">
    <source>
        <dbReference type="Proteomes" id="UP000034688"/>
    </source>
</evidence>
<accession>A0A0G0AWI5</accession>
<evidence type="ECO:0000256" key="12">
    <source>
        <dbReference type="HAMAP-Rule" id="MF_01398"/>
    </source>
</evidence>
<reference evidence="15 16" key="1">
    <citation type="journal article" date="2015" name="Nature">
        <title>rRNA introns, odd ribosomes, and small enigmatic genomes across a large radiation of phyla.</title>
        <authorList>
            <person name="Brown C.T."/>
            <person name="Hug L.A."/>
            <person name="Thomas B.C."/>
            <person name="Sharon I."/>
            <person name="Castelle C.J."/>
            <person name="Singh A."/>
            <person name="Wilkins M.J."/>
            <person name="Williams K.H."/>
            <person name="Banfield J.F."/>
        </authorList>
    </citation>
    <scope>NUCLEOTIDE SEQUENCE [LARGE SCALE GENOMIC DNA]</scope>
</reference>
<feature type="transmembrane region" description="Helical" evidence="12">
    <location>
        <begin position="6"/>
        <end position="25"/>
    </location>
</feature>
<organism evidence="15 16">
    <name type="scientific">Candidatus Roizmanbacteria bacterium GW2011_GWA2_34_18</name>
    <dbReference type="NCBI Taxonomy" id="1618477"/>
    <lineage>
        <taxon>Bacteria</taxon>
        <taxon>Candidatus Roizmaniibacteriota</taxon>
    </lineage>
</organism>
<keyword evidence="2 12" id="KW-0813">Transport</keyword>
<dbReference type="CDD" id="cd06503">
    <property type="entry name" value="ATP-synt_Fo_b"/>
    <property type="match status" value="1"/>
</dbReference>
<dbReference type="InterPro" id="IPR002146">
    <property type="entry name" value="ATP_synth_b/b'su_bac/chlpt"/>
</dbReference>
<comment type="similarity">
    <text evidence="1 12 13">Belongs to the ATPase B chain family.</text>
</comment>
<evidence type="ECO:0000256" key="14">
    <source>
        <dbReference type="SAM" id="Coils"/>
    </source>
</evidence>
<dbReference type="GO" id="GO:0045259">
    <property type="term" value="C:proton-transporting ATP synthase complex"/>
    <property type="evidence" value="ECO:0007669"/>
    <property type="project" value="UniProtKB-KW"/>
</dbReference>
<evidence type="ECO:0000256" key="9">
    <source>
        <dbReference type="ARBA" id="ARBA00023310"/>
    </source>
</evidence>
<dbReference type="PANTHER" id="PTHR33445:SF2">
    <property type="entry name" value="ATP SYNTHASE SUBUNIT B', CHLOROPLASTIC"/>
    <property type="match status" value="1"/>
</dbReference>
<comment type="caution">
    <text evidence="15">The sequence shown here is derived from an EMBL/GenBank/DDBJ whole genome shotgun (WGS) entry which is preliminary data.</text>
</comment>
<dbReference type="Proteomes" id="UP000034688">
    <property type="component" value="Unassembled WGS sequence"/>
</dbReference>
<name>A0A0G0AWI5_9BACT</name>
<dbReference type="PANTHER" id="PTHR33445">
    <property type="entry name" value="ATP SYNTHASE SUBUNIT B', CHLOROPLASTIC"/>
    <property type="match status" value="1"/>
</dbReference>
<evidence type="ECO:0000256" key="5">
    <source>
        <dbReference type="ARBA" id="ARBA00022781"/>
    </source>
</evidence>
<keyword evidence="4 12" id="KW-0812">Transmembrane</keyword>
<gene>
    <name evidence="12" type="primary">atpF</name>
    <name evidence="15" type="ORF">UR54_C0002G0003</name>
</gene>
<protein>
    <recommendedName>
        <fullName evidence="12">ATP synthase subunit b</fullName>
    </recommendedName>
    <alternativeName>
        <fullName evidence="12">ATP synthase F(0) sector subunit b</fullName>
    </alternativeName>
    <alternativeName>
        <fullName evidence="12">ATPase subunit I</fullName>
    </alternativeName>
    <alternativeName>
        <fullName evidence="12">F-type ATPase subunit b</fullName>
        <shortName evidence="12">F-ATPase subunit b</shortName>
    </alternativeName>
</protein>
<keyword evidence="3 12" id="KW-0138">CF(0)</keyword>
<keyword evidence="6 12" id="KW-1133">Transmembrane helix</keyword>
<evidence type="ECO:0000256" key="1">
    <source>
        <dbReference type="ARBA" id="ARBA00005513"/>
    </source>
</evidence>
<dbReference type="Pfam" id="PF00430">
    <property type="entry name" value="ATP-synt_B"/>
    <property type="match status" value="1"/>
</dbReference>
<dbReference type="EMBL" id="LBPP01000002">
    <property type="protein sequence ID" value="KKP61404.1"/>
    <property type="molecule type" value="Genomic_DNA"/>
</dbReference>
<keyword evidence="12" id="KW-1003">Cell membrane</keyword>
<keyword evidence="9 12" id="KW-0066">ATP synthesis</keyword>
<evidence type="ECO:0000256" key="11">
    <source>
        <dbReference type="ARBA" id="ARBA00037847"/>
    </source>
</evidence>
<dbReference type="AlphaFoldDB" id="A0A0G0AWI5"/>
<evidence type="ECO:0000256" key="13">
    <source>
        <dbReference type="RuleBase" id="RU003848"/>
    </source>
</evidence>
<dbReference type="InterPro" id="IPR050059">
    <property type="entry name" value="ATP_synthase_B_chain"/>
</dbReference>
<dbReference type="GO" id="GO:0046961">
    <property type="term" value="F:proton-transporting ATPase activity, rotational mechanism"/>
    <property type="evidence" value="ECO:0007669"/>
    <property type="project" value="TreeGrafter"/>
</dbReference>
<evidence type="ECO:0000256" key="6">
    <source>
        <dbReference type="ARBA" id="ARBA00022989"/>
    </source>
</evidence>
<keyword evidence="8 12" id="KW-0472">Membrane</keyword>
<dbReference type="GO" id="GO:0005886">
    <property type="term" value="C:plasma membrane"/>
    <property type="evidence" value="ECO:0007669"/>
    <property type="project" value="UniProtKB-SubCell"/>
</dbReference>
<dbReference type="GO" id="GO:0012505">
    <property type="term" value="C:endomembrane system"/>
    <property type="evidence" value="ECO:0007669"/>
    <property type="project" value="UniProtKB-SubCell"/>
</dbReference>
<feature type="coiled-coil region" evidence="14">
    <location>
        <begin position="34"/>
        <end position="130"/>
    </location>
</feature>
<sequence length="169" mass="19777">MENLGIDGKLLLAQIINFVLFFILVKKFVVKPFTAFLNQERKNEEEKNSLLEKLKKSEEATLESEKRAKENMKKEFDALFIQSKKEAQNLRADLIKEAEGDAQEIRNKSKKLLEEEKKALYREVKDKIVKTSLMIVEKAFLESLDESSRKQVTNFIIKNYQGKLKVYEN</sequence>
<keyword evidence="7 12" id="KW-0406">Ion transport</keyword>
<keyword evidence="14" id="KW-0175">Coiled coil</keyword>
<evidence type="ECO:0000256" key="8">
    <source>
        <dbReference type="ARBA" id="ARBA00023136"/>
    </source>
</evidence>
<evidence type="ECO:0000256" key="2">
    <source>
        <dbReference type="ARBA" id="ARBA00022448"/>
    </source>
</evidence>
<evidence type="ECO:0000313" key="15">
    <source>
        <dbReference type="EMBL" id="KKP61404.1"/>
    </source>
</evidence>
<dbReference type="GO" id="GO:0046933">
    <property type="term" value="F:proton-transporting ATP synthase activity, rotational mechanism"/>
    <property type="evidence" value="ECO:0007669"/>
    <property type="project" value="UniProtKB-UniRule"/>
</dbReference>
<keyword evidence="5 12" id="KW-0375">Hydrogen ion transport</keyword>
<evidence type="ECO:0000256" key="10">
    <source>
        <dbReference type="ARBA" id="ARBA00025198"/>
    </source>
</evidence>
<evidence type="ECO:0000256" key="4">
    <source>
        <dbReference type="ARBA" id="ARBA00022692"/>
    </source>
</evidence>
<evidence type="ECO:0000256" key="7">
    <source>
        <dbReference type="ARBA" id="ARBA00023065"/>
    </source>
</evidence>
<comment type="subunit">
    <text evidence="12">F-type ATPases have 2 components, F(1) - the catalytic core - and F(0) - the membrane proton channel. F(1) has five subunits: alpha(3), beta(3), gamma(1), delta(1), epsilon(1). F(0) has three main subunits: a(1), b(2) and c(10-14). The alpha and beta chains form an alternating ring which encloses part of the gamma chain. F(1) is attached to F(0) by a central stalk formed by the gamma and epsilon chains, while a peripheral stalk is formed by the delta and b chains.</text>
</comment>
<dbReference type="HAMAP" id="MF_01398">
    <property type="entry name" value="ATP_synth_b_bprime"/>
    <property type="match status" value="1"/>
</dbReference>